<evidence type="ECO:0000256" key="5">
    <source>
        <dbReference type="SAM" id="Phobius"/>
    </source>
</evidence>
<feature type="transmembrane region" description="Helical" evidence="5">
    <location>
        <begin position="57"/>
        <end position="75"/>
    </location>
</feature>
<keyword evidence="4 5" id="KW-0472">Membrane</keyword>
<feature type="transmembrane region" description="Helical" evidence="5">
    <location>
        <begin position="310"/>
        <end position="329"/>
    </location>
</feature>
<feature type="transmembrane region" description="Helical" evidence="5">
    <location>
        <begin position="234"/>
        <end position="255"/>
    </location>
</feature>
<feature type="transmembrane region" description="Helical" evidence="5">
    <location>
        <begin position="341"/>
        <end position="364"/>
    </location>
</feature>
<dbReference type="VEuPathDB" id="TriTrypDB:TCSYLVIO_006871"/>
<feature type="transmembrane region" description="Helical" evidence="5">
    <location>
        <begin position="20"/>
        <end position="37"/>
    </location>
</feature>
<dbReference type="PANTHER" id="PTHR10924:SF6">
    <property type="entry name" value="SOLUTE CARRIER FAMILY 49 MEMBER A3"/>
    <property type="match status" value="1"/>
</dbReference>
<evidence type="ECO:0000256" key="4">
    <source>
        <dbReference type="ARBA" id="ARBA00023136"/>
    </source>
</evidence>
<dbReference type="VEuPathDB" id="TriTrypDB:BCY84_20701"/>
<dbReference type="VEuPathDB" id="TriTrypDB:C3747_144g100"/>
<keyword evidence="3 5" id="KW-1133">Transmembrane helix</keyword>
<dbReference type="Proteomes" id="UP000246121">
    <property type="component" value="Unassembled WGS sequence"/>
</dbReference>
<dbReference type="VEuPathDB" id="TriTrypDB:TcCLB.508953.10"/>
<dbReference type="VEuPathDB" id="TriTrypDB:TcCLB.508059.10"/>
<dbReference type="VEuPathDB" id="TriTrypDB:C4B63_58g44"/>
<evidence type="ECO:0008006" key="8">
    <source>
        <dbReference type="Google" id="ProtNLM"/>
    </source>
</evidence>
<dbReference type="Pfam" id="PF07690">
    <property type="entry name" value="MFS_1"/>
    <property type="match status" value="1"/>
</dbReference>
<feature type="transmembrane region" description="Helical" evidence="5">
    <location>
        <begin position="376"/>
        <end position="395"/>
    </location>
</feature>
<feature type="transmembrane region" description="Helical" evidence="5">
    <location>
        <begin position="152"/>
        <end position="171"/>
    </location>
</feature>
<organism evidence="6 7">
    <name type="scientific">Trypanosoma cruzi</name>
    <dbReference type="NCBI Taxonomy" id="5693"/>
    <lineage>
        <taxon>Eukaryota</taxon>
        <taxon>Discoba</taxon>
        <taxon>Euglenozoa</taxon>
        <taxon>Kinetoplastea</taxon>
        <taxon>Metakinetoplastina</taxon>
        <taxon>Trypanosomatida</taxon>
        <taxon>Trypanosomatidae</taxon>
        <taxon>Trypanosoma</taxon>
        <taxon>Schizotrypanum</taxon>
    </lineage>
</organism>
<dbReference type="VEuPathDB" id="TriTrypDB:TCDM_04623"/>
<reference evidence="6 7" key="1">
    <citation type="journal article" date="2018" name="Microb. Genom.">
        <title>Expanding an expanded genome: long-read sequencing of Trypanosoma cruzi.</title>
        <authorList>
            <person name="Berna L."/>
            <person name="Rodriguez M."/>
            <person name="Chiribao M.L."/>
            <person name="Parodi-Talice A."/>
            <person name="Pita S."/>
            <person name="Rijo G."/>
            <person name="Alvarez-Valin F."/>
            <person name="Robello C."/>
        </authorList>
    </citation>
    <scope>NUCLEOTIDE SEQUENCE [LARGE SCALE GENOMIC DNA]</scope>
    <source>
        <strain evidence="6 7">Dm28c</strain>
    </source>
</reference>
<dbReference type="VEuPathDB" id="TriTrypDB:TcBrA4_0047740"/>
<accession>A0A2V2UZZ6</accession>
<dbReference type="GO" id="GO:0022857">
    <property type="term" value="F:transmembrane transporter activity"/>
    <property type="evidence" value="ECO:0007669"/>
    <property type="project" value="InterPro"/>
</dbReference>
<dbReference type="InterPro" id="IPR011701">
    <property type="entry name" value="MFS"/>
</dbReference>
<gene>
    <name evidence="6" type="ORF">C4B63_58g44</name>
</gene>
<evidence type="ECO:0000256" key="1">
    <source>
        <dbReference type="ARBA" id="ARBA00004141"/>
    </source>
</evidence>
<dbReference type="VEuPathDB" id="TriTrypDB:ECC02_008516"/>
<feature type="transmembrane region" description="Helical" evidence="5">
    <location>
        <begin position="116"/>
        <end position="140"/>
    </location>
</feature>
<sequence length="455" mass="49772">MLMTMIAYMEGMIEDRYRALLIFVLFTLNNGFSWLMFDPVAGWLEENMNGVTVGQLQVLSSWQPLMFLIMFIPVMKMVTGSDGLRKAVRLGASCEIIGAIFKIIGSLSRKSYAGLVLLHIGQIFSGVGSPVATGCVSALSAAWFNPNERTRATAAAVLSNSVGNSLAYILVPAMTESSSFVCTTVYEFVMATIATILVWFLFPTQKASVVSVGIVEILPVEGTPSEDKSLRRQLFNLLSVPSAVFLLLIYSWSSGGFSAWVSLFDATYDDFFTESFIGFMSFSGMLAYAAGGLVSSCLTDLYFRRQMKYVIFFCITCNSVSNLLFVALAPNNDGYSLHPSGRAWIVVVTALCGFWNGAAAPLFYELIAEISYPVDEGVSGVAVSFCENLGALFFYQVVSRFYSGQSMSVAYSFGMTVAVVLSAAVRQRYNRSYHMYLQSSQQLASMSVVSVETPE</sequence>
<feature type="transmembrane region" description="Helical" evidence="5">
    <location>
        <begin position="87"/>
        <end position="104"/>
    </location>
</feature>
<keyword evidence="2 5" id="KW-0812">Transmembrane</keyword>
<dbReference type="VEuPathDB" id="TriTrypDB:Tc_MARK_5632"/>
<feature type="transmembrane region" description="Helical" evidence="5">
    <location>
        <begin position="407"/>
        <end position="425"/>
    </location>
</feature>
<dbReference type="Gene3D" id="1.20.1250.20">
    <property type="entry name" value="MFS general substrate transporter like domains"/>
    <property type="match status" value="1"/>
</dbReference>
<evidence type="ECO:0000313" key="7">
    <source>
        <dbReference type="Proteomes" id="UP000246121"/>
    </source>
</evidence>
<name>A0A2V2UZZ6_TRYCR</name>
<comment type="caution">
    <text evidence="6">The sequence shown here is derived from an EMBL/GenBank/DDBJ whole genome shotgun (WGS) entry which is preliminary data.</text>
</comment>
<dbReference type="VEuPathDB" id="TriTrypDB:TcG_02618"/>
<dbReference type="EMBL" id="PRFA01000058">
    <property type="protein sequence ID" value="PWU89551.1"/>
    <property type="molecule type" value="Genomic_DNA"/>
</dbReference>
<dbReference type="AlphaFoldDB" id="A0A2V2UZZ6"/>
<dbReference type="GO" id="GO:0016020">
    <property type="term" value="C:membrane"/>
    <property type="evidence" value="ECO:0007669"/>
    <property type="project" value="UniProtKB-SubCell"/>
</dbReference>
<dbReference type="PANTHER" id="PTHR10924">
    <property type="entry name" value="MAJOR FACILITATOR SUPERFAMILY PROTEIN-RELATED"/>
    <property type="match status" value="1"/>
</dbReference>
<feature type="transmembrane region" description="Helical" evidence="5">
    <location>
        <begin position="183"/>
        <end position="202"/>
    </location>
</feature>
<evidence type="ECO:0000313" key="6">
    <source>
        <dbReference type="EMBL" id="PWU89551.1"/>
    </source>
</evidence>
<proteinExistence type="predicted"/>
<feature type="transmembrane region" description="Helical" evidence="5">
    <location>
        <begin position="275"/>
        <end position="298"/>
    </location>
</feature>
<dbReference type="SUPFAM" id="SSF103473">
    <property type="entry name" value="MFS general substrate transporter"/>
    <property type="match status" value="1"/>
</dbReference>
<evidence type="ECO:0000256" key="2">
    <source>
        <dbReference type="ARBA" id="ARBA00022692"/>
    </source>
</evidence>
<dbReference type="InterPro" id="IPR036259">
    <property type="entry name" value="MFS_trans_sf"/>
</dbReference>
<dbReference type="InterPro" id="IPR049680">
    <property type="entry name" value="FLVCR1-2_SLC49-like"/>
</dbReference>
<dbReference type="VEuPathDB" id="TriTrypDB:TcCL_NonESM03832"/>
<comment type="subcellular location">
    <subcellularLocation>
        <location evidence="1">Membrane</location>
        <topology evidence="1">Multi-pass membrane protein</topology>
    </subcellularLocation>
</comment>
<protein>
    <recommendedName>
        <fullName evidence="8">MFS transporter</fullName>
    </recommendedName>
</protein>
<dbReference type="OrthoDB" id="422206at2759"/>
<evidence type="ECO:0000256" key="3">
    <source>
        <dbReference type="ARBA" id="ARBA00022989"/>
    </source>
</evidence>